<evidence type="ECO:0000313" key="2">
    <source>
        <dbReference type="Proteomes" id="UP000198802"/>
    </source>
</evidence>
<accession>A0A0S4QYF3</accession>
<keyword evidence="1" id="KW-0418">Kinase</keyword>
<evidence type="ECO:0000313" key="1">
    <source>
        <dbReference type="EMBL" id="CUU60597.1"/>
    </source>
</evidence>
<keyword evidence="2" id="KW-1185">Reference proteome</keyword>
<keyword evidence="1" id="KW-0808">Transferase</keyword>
<reference evidence="2" key="1">
    <citation type="submission" date="2015-11" db="EMBL/GenBank/DDBJ databases">
        <authorList>
            <person name="Varghese N."/>
        </authorList>
    </citation>
    <scope>NUCLEOTIDE SEQUENCE [LARGE SCALE GENOMIC DNA]</scope>
    <source>
        <strain evidence="2">DSM 45899</strain>
    </source>
</reference>
<gene>
    <name evidence="1" type="ORF">Ga0074812_14314</name>
</gene>
<proteinExistence type="predicted"/>
<organism evidence="1 2">
    <name type="scientific">Parafrankia irregularis</name>
    <dbReference type="NCBI Taxonomy" id="795642"/>
    <lineage>
        <taxon>Bacteria</taxon>
        <taxon>Bacillati</taxon>
        <taxon>Actinomycetota</taxon>
        <taxon>Actinomycetes</taxon>
        <taxon>Frankiales</taxon>
        <taxon>Frankiaceae</taxon>
        <taxon>Parafrankia</taxon>
    </lineage>
</organism>
<dbReference type="Proteomes" id="UP000198802">
    <property type="component" value="Unassembled WGS sequence"/>
</dbReference>
<dbReference type="Gene3D" id="3.40.50.300">
    <property type="entry name" value="P-loop containing nucleotide triphosphate hydrolases"/>
    <property type="match status" value="1"/>
</dbReference>
<dbReference type="AlphaFoldDB" id="A0A0S4QYF3"/>
<dbReference type="Pfam" id="PF13671">
    <property type="entry name" value="AAA_33"/>
    <property type="match status" value="1"/>
</dbReference>
<dbReference type="RefSeq" id="WP_083473595.1">
    <property type="nucleotide sequence ID" value="NZ_FAOZ01000043.1"/>
</dbReference>
<protein>
    <submittedName>
        <fullName evidence="1">Predicted kinase</fullName>
    </submittedName>
</protein>
<dbReference type="SUPFAM" id="SSF52540">
    <property type="entry name" value="P-loop containing nucleoside triphosphate hydrolases"/>
    <property type="match status" value="1"/>
</dbReference>
<dbReference type="EMBL" id="FAOZ01000043">
    <property type="protein sequence ID" value="CUU60597.1"/>
    <property type="molecule type" value="Genomic_DNA"/>
</dbReference>
<name>A0A0S4QYF3_9ACTN</name>
<dbReference type="InterPro" id="IPR027417">
    <property type="entry name" value="P-loop_NTPase"/>
</dbReference>
<sequence>MAMGRPVLAVVSGPPGTGKTTLARAIAAMVGCPAVIRDEIKQGMVLASPGYQAGGNDPLNIPTLHAFFGVLETLTKAGVTLVAEAAFQDRLWTPHLEPLTAHADVRIIRATVDPAVAHQRIATRAGLDPHRAAHGDQNLLDDIAAGRHALDAFADIRLDLPRLTVDTSDGYHPGPEAITAFLTKTA</sequence>
<dbReference type="GO" id="GO:0016301">
    <property type="term" value="F:kinase activity"/>
    <property type="evidence" value="ECO:0007669"/>
    <property type="project" value="UniProtKB-KW"/>
</dbReference>